<evidence type="ECO:0000256" key="4">
    <source>
        <dbReference type="ARBA" id="ARBA00023054"/>
    </source>
</evidence>
<dbReference type="Gene3D" id="1.20.5.500">
    <property type="entry name" value="Single helix bin"/>
    <property type="match status" value="1"/>
</dbReference>
<evidence type="ECO:0000313" key="13">
    <source>
        <dbReference type="RefSeq" id="XP_008070129.1"/>
    </source>
</evidence>
<keyword evidence="4 10" id="KW-0175">Coiled coil</keyword>
<keyword evidence="1" id="KW-0597">Phosphoprotein</keyword>
<evidence type="ECO:0000256" key="8">
    <source>
        <dbReference type="ARBA" id="ARBA00042489"/>
    </source>
</evidence>
<feature type="domain" description="IF rod" evidence="11">
    <location>
        <begin position="80"/>
        <end position="391"/>
    </location>
</feature>
<feature type="coiled-coil region" evidence="10">
    <location>
        <begin position="275"/>
        <end position="309"/>
    </location>
</feature>
<evidence type="ECO:0000256" key="3">
    <source>
        <dbReference type="ARBA" id="ARBA00022754"/>
    </source>
</evidence>
<gene>
    <name evidence="13" type="primary">KRT19</name>
</gene>
<dbReference type="STRING" id="1868482.ENSTSYP00000005203"/>
<evidence type="ECO:0000256" key="10">
    <source>
        <dbReference type="SAM" id="Coils"/>
    </source>
</evidence>
<evidence type="ECO:0000313" key="12">
    <source>
        <dbReference type="Proteomes" id="UP000189704"/>
    </source>
</evidence>
<feature type="coiled-coil region" evidence="10">
    <location>
        <begin position="183"/>
        <end position="217"/>
    </location>
</feature>
<evidence type="ECO:0000256" key="5">
    <source>
        <dbReference type="ARBA" id="ARBA00037562"/>
    </source>
</evidence>
<dbReference type="PANTHER" id="PTHR23239">
    <property type="entry name" value="INTERMEDIATE FILAMENT"/>
    <property type="match status" value="1"/>
</dbReference>
<dbReference type="GO" id="GO:0007219">
    <property type="term" value="P:Notch signaling pathway"/>
    <property type="evidence" value="ECO:0007669"/>
    <property type="project" value="Ensembl"/>
</dbReference>
<feature type="coiled-coil region" evidence="10">
    <location>
        <begin position="356"/>
        <end position="390"/>
    </location>
</feature>
<dbReference type="Pfam" id="PF00038">
    <property type="entry name" value="Filament"/>
    <property type="match status" value="1"/>
</dbReference>
<dbReference type="Gene3D" id="1.20.5.170">
    <property type="match status" value="1"/>
</dbReference>
<dbReference type="FunFam" id="1.20.5.170:FF:000002">
    <property type="entry name" value="Type I keratin KA11"/>
    <property type="match status" value="1"/>
</dbReference>
<dbReference type="OrthoDB" id="2441647at2759"/>
<dbReference type="PANTHER" id="PTHR23239:SF14">
    <property type="entry name" value="KERATIN, TYPE I CYTOSKELETAL 19"/>
    <property type="match status" value="1"/>
</dbReference>
<evidence type="ECO:0000256" key="1">
    <source>
        <dbReference type="ARBA" id="ARBA00022553"/>
    </source>
</evidence>
<dbReference type="InterPro" id="IPR018039">
    <property type="entry name" value="IF_conserved"/>
</dbReference>
<evidence type="ECO:0000256" key="9">
    <source>
        <dbReference type="RuleBase" id="RU000685"/>
    </source>
</evidence>
<feature type="coiled-coil region" evidence="10">
    <location>
        <begin position="84"/>
        <end position="111"/>
    </location>
</feature>
<sequence>MTSYSYRQSSATSSFGGMGGGSVRFGPGGAFRAPSIHGGSGGRGVSVSSARFVSSSSSGGFGGGYTSVLAGSDGLLAGNEKLTMQNLNDRLASYLDKVRALEEANGDLEVKIRDWYQKQGPGPSRDYSPYFKTMEDLRDKILSATIENSKIVLQIDNARLAADDFRTKFETEQALRMSVEADINGLRRVLDELTLARTDLEMQIEGLKEELAYLKKNHEEEISVLRGQVGGQVSVEVDSAPGIDLAKILSDMRSQYEVMAEQNRKDAEAWFTSRTEELNREVAGHTEQLQMSKSEVTDLRRTLQGLEIELQSQLSTKAALEGTLAETEARFGAQLAQIQALIGNIEAQLGDVRTDSERQNQEYQRLMDIKSRLEQEIATYRSLLEGQEAHYNDLSAPKVL</sequence>
<dbReference type="FunFam" id="1.20.5.500:FF:000001">
    <property type="entry name" value="Type II keratin 23"/>
    <property type="match status" value="1"/>
</dbReference>
<dbReference type="GO" id="GO:0030855">
    <property type="term" value="P:epithelial cell differentiation"/>
    <property type="evidence" value="ECO:0007669"/>
    <property type="project" value="TreeGrafter"/>
</dbReference>
<evidence type="ECO:0000256" key="6">
    <source>
        <dbReference type="ARBA" id="ARBA00040324"/>
    </source>
</evidence>
<dbReference type="GO" id="GO:0045214">
    <property type="term" value="P:sarcomere organization"/>
    <property type="evidence" value="ECO:0007669"/>
    <property type="project" value="Ensembl"/>
</dbReference>
<dbReference type="GeneID" id="103274496"/>
<dbReference type="KEGG" id="csyr:103274496"/>
<organism evidence="12 13">
    <name type="scientific">Carlito syrichta</name>
    <name type="common">Philippine tarsier</name>
    <name type="synonym">Tarsius syrichta</name>
    <dbReference type="NCBI Taxonomy" id="1868482"/>
    <lineage>
        <taxon>Eukaryota</taxon>
        <taxon>Metazoa</taxon>
        <taxon>Chordata</taxon>
        <taxon>Craniata</taxon>
        <taxon>Vertebrata</taxon>
        <taxon>Euteleostomi</taxon>
        <taxon>Mammalia</taxon>
        <taxon>Eutheria</taxon>
        <taxon>Euarchontoglires</taxon>
        <taxon>Primates</taxon>
        <taxon>Haplorrhini</taxon>
        <taxon>Tarsiiformes</taxon>
        <taxon>Tarsiidae</taxon>
        <taxon>Carlito</taxon>
    </lineage>
</organism>
<dbReference type="SUPFAM" id="SSF46579">
    <property type="entry name" value="Prefoldin"/>
    <property type="match status" value="1"/>
</dbReference>
<dbReference type="Gene3D" id="1.20.5.1160">
    <property type="entry name" value="Vasodilator-stimulated phosphoprotein"/>
    <property type="match status" value="1"/>
</dbReference>
<dbReference type="RefSeq" id="XP_008070129.1">
    <property type="nucleotide sequence ID" value="XM_008071938.2"/>
</dbReference>
<protein>
    <recommendedName>
        <fullName evidence="6">Keratin, type I cytoskeletal 19</fullName>
    </recommendedName>
    <alternativeName>
        <fullName evidence="7">Cytokeratin-19</fullName>
    </alternativeName>
    <alternativeName>
        <fullName evidence="8">Keratin-19</fullName>
    </alternativeName>
</protein>
<dbReference type="CTD" id="3880"/>
<dbReference type="GO" id="GO:1990357">
    <property type="term" value="C:terminal web"/>
    <property type="evidence" value="ECO:0007669"/>
    <property type="project" value="Ensembl"/>
</dbReference>
<dbReference type="GO" id="GO:0060706">
    <property type="term" value="P:cell differentiation involved in embryonic placenta development"/>
    <property type="evidence" value="ECO:0007669"/>
    <property type="project" value="Ensembl"/>
</dbReference>
<dbReference type="InterPro" id="IPR002957">
    <property type="entry name" value="Keratin_I"/>
</dbReference>
<dbReference type="SUPFAM" id="SSF64593">
    <property type="entry name" value="Intermediate filament protein, coiled coil region"/>
    <property type="match status" value="2"/>
</dbReference>
<dbReference type="OMA" id="DQESWFN"/>
<dbReference type="SMART" id="SM01391">
    <property type="entry name" value="Filament"/>
    <property type="match status" value="1"/>
</dbReference>
<comment type="similarity">
    <text evidence="9">Belongs to the intermediate filament family.</text>
</comment>
<dbReference type="GO" id="GO:0042383">
    <property type="term" value="C:sarcolemma"/>
    <property type="evidence" value="ECO:0007669"/>
    <property type="project" value="Ensembl"/>
</dbReference>
<dbReference type="PROSITE" id="PS51842">
    <property type="entry name" value="IF_ROD_2"/>
    <property type="match status" value="1"/>
</dbReference>
<reference evidence="13" key="1">
    <citation type="submission" date="2025-08" db="UniProtKB">
        <authorList>
            <consortium name="RefSeq"/>
        </authorList>
    </citation>
    <scope>IDENTIFICATION</scope>
</reference>
<keyword evidence="12" id="KW-1185">Reference proteome</keyword>
<evidence type="ECO:0000256" key="2">
    <source>
        <dbReference type="ARBA" id="ARBA00022744"/>
    </source>
</evidence>
<dbReference type="PRINTS" id="PR01248">
    <property type="entry name" value="TYPE1KERATIN"/>
</dbReference>
<dbReference type="Proteomes" id="UP000189704">
    <property type="component" value="Unplaced"/>
</dbReference>
<dbReference type="PROSITE" id="PS00226">
    <property type="entry name" value="IF_ROD_1"/>
    <property type="match status" value="1"/>
</dbReference>
<dbReference type="GO" id="GO:0005882">
    <property type="term" value="C:intermediate filament"/>
    <property type="evidence" value="ECO:0007669"/>
    <property type="project" value="UniProtKB-KW"/>
</dbReference>
<dbReference type="GO" id="GO:0043034">
    <property type="term" value="C:costamere"/>
    <property type="evidence" value="ECO:0007669"/>
    <property type="project" value="Ensembl"/>
</dbReference>
<dbReference type="AlphaFoldDB" id="A0A1U7UCY2"/>
<accession>A0A1U7UCY2</accession>
<dbReference type="GO" id="GO:0016327">
    <property type="term" value="C:apicolateral plasma membrane"/>
    <property type="evidence" value="ECO:0007669"/>
    <property type="project" value="Ensembl"/>
</dbReference>
<dbReference type="GO" id="GO:0045109">
    <property type="term" value="P:intermediate filament organization"/>
    <property type="evidence" value="ECO:0007669"/>
    <property type="project" value="TreeGrafter"/>
</dbReference>
<dbReference type="GO" id="GO:0043627">
    <property type="term" value="P:response to estrogen"/>
    <property type="evidence" value="ECO:0007669"/>
    <property type="project" value="Ensembl"/>
</dbReference>
<evidence type="ECO:0000256" key="7">
    <source>
        <dbReference type="ARBA" id="ARBA00041710"/>
    </source>
</evidence>
<dbReference type="FunFam" id="1.20.5.1160:FF:000002">
    <property type="entry name" value="Type I keratin 10"/>
    <property type="match status" value="1"/>
</dbReference>
<dbReference type="GO" id="GO:0008307">
    <property type="term" value="F:structural constituent of muscle"/>
    <property type="evidence" value="ECO:0007669"/>
    <property type="project" value="Ensembl"/>
</dbReference>
<keyword evidence="2" id="KW-0416">Keratin</keyword>
<dbReference type="GO" id="GO:0005829">
    <property type="term" value="C:cytosol"/>
    <property type="evidence" value="ECO:0007669"/>
    <property type="project" value="UniProtKB-ARBA"/>
</dbReference>
<name>A0A1U7UCY2_CARSF</name>
<evidence type="ECO:0000259" key="11">
    <source>
        <dbReference type="PROSITE" id="PS51842"/>
    </source>
</evidence>
<comment type="function">
    <text evidence="5">Involved in the organization of myofibers. Together with KRT8, helps to link the contractile apparatus to dystrophin at the costameres of striated muscle.</text>
</comment>
<keyword evidence="3 9" id="KW-0403">Intermediate filament</keyword>
<dbReference type="InterPro" id="IPR039008">
    <property type="entry name" value="IF_rod_dom"/>
</dbReference>
<proteinExistence type="inferred from homology"/>
<dbReference type="GO" id="GO:0030018">
    <property type="term" value="C:Z disc"/>
    <property type="evidence" value="ECO:0007669"/>
    <property type="project" value="Ensembl"/>
</dbReference>